<gene>
    <name evidence="1" type="ORF">FHK04_00825</name>
</gene>
<comment type="caution">
    <text evidence="1">The sequence shown here is derived from an EMBL/GenBank/DDBJ whole genome shotgun (WGS) entry which is preliminary data.</text>
</comment>
<name>A0A5C5EC95_9LACT</name>
<accession>A0A5C5EC95</accession>
<organism evidence="1 2">
    <name type="scientific">Trichococcus shcherbakoviae subsp. psychrophilus</name>
    <dbReference type="NCBI Taxonomy" id="2585775"/>
    <lineage>
        <taxon>Bacteria</taxon>
        <taxon>Bacillati</taxon>
        <taxon>Bacillota</taxon>
        <taxon>Bacilli</taxon>
        <taxon>Lactobacillales</taxon>
        <taxon>Carnobacteriaceae</taxon>
        <taxon>Trichococcus</taxon>
    </lineage>
</organism>
<reference evidence="1 2" key="1">
    <citation type="submission" date="2019-06" db="EMBL/GenBank/DDBJ databases">
        <title>Description Trichococcus psychrophilus sp. nov., isolated from a cold spring, by genomic and phenotypic analyses.</title>
        <authorList>
            <person name="Zakharyuk A."/>
        </authorList>
    </citation>
    <scope>NUCLEOTIDE SEQUENCE [LARGE SCALE GENOMIC DNA]</scope>
    <source>
        <strain evidence="1 2">SKBG</strain>
    </source>
</reference>
<evidence type="ECO:0000313" key="2">
    <source>
        <dbReference type="Proteomes" id="UP000313395"/>
    </source>
</evidence>
<protein>
    <submittedName>
        <fullName evidence="1">DUF4828 domain-containing protein</fullName>
    </submittedName>
</protein>
<dbReference type="InterPro" id="IPR032254">
    <property type="entry name" value="DUF4828"/>
</dbReference>
<dbReference type="Proteomes" id="UP000313395">
    <property type="component" value="Unassembled WGS sequence"/>
</dbReference>
<evidence type="ECO:0000313" key="1">
    <source>
        <dbReference type="EMBL" id="TNV69815.1"/>
    </source>
</evidence>
<keyword evidence="2" id="KW-1185">Reference proteome</keyword>
<dbReference type="AlphaFoldDB" id="A0A5C5EC95"/>
<dbReference type="Pfam" id="PF16110">
    <property type="entry name" value="DUF4828"/>
    <property type="match status" value="1"/>
</dbReference>
<proteinExistence type="predicted"/>
<dbReference type="EMBL" id="VENO01000001">
    <property type="protein sequence ID" value="TNV69815.1"/>
    <property type="molecule type" value="Genomic_DNA"/>
</dbReference>
<sequence length="126" mass="14415">MGGFKSVKKNNPWRIVVGLSVIASISSALFKSNRNAGKSQSTSYTPYIGTWKNDAQSLKVEITDNLEILLNNKKLKATLEEAKPNELVFRDHFGYYLILKKDTSPTLTIYDEAEEQEFYFKRETDK</sequence>